<comment type="similarity">
    <text evidence="1">Belongs to the nitroreductase family.</text>
</comment>
<feature type="domain" description="Nitroreductase" evidence="3">
    <location>
        <begin position="35"/>
        <end position="222"/>
    </location>
</feature>
<evidence type="ECO:0000256" key="1">
    <source>
        <dbReference type="ARBA" id="ARBA00007118"/>
    </source>
</evidence>
<dbReference type="CDD" id="cd02136">
    <property type="entry name" value="PnbA_NfnB-like"/>
    <property type="match status" value="1"/>
</dbReference>
<proteinExistence type="inferred from homology"/>
<accession>A0ABW9P999</accession>
<name>A0ABW9P999_9LACO</name>
<evidence type="ECO:0000313" key="4">
    <source>
        <dbReference type="EMBL" id="MQS45728.1"/>
    </source>
</evidence>
<protein>
    <submittedName>
        <fullName evidence="4">Nitroreductase</fullName>
    </submittedName>
</protein>
<evidence type="ECO:0000259" key="3">
    <source>
        <dbReference type="Pfam" id="PF00881"/>
    </source>
</evidence>
<organism evidence="4 5">
    <name type="scientific">Companilactobacillus mishanensis</name>
    <dbReference type="NCBI Taxonomy" id="2486008"/>
    <lineage>
        <taxon>Bacteria</taxon>
        <taxon>Bacillati</taxon>
        <taxon>Bacillota</taxon>
        <taxon>Bacilli</taxon>
        <taxon>Lactobacillales</taxon>
        <taxon>Lactobacillaceae</taxon>
        <taxon>Companilactobacillus</taxon>
    </lineage>
</organism>
<gene>
    <name evidence="4" type="ORF">FHL03_09555</name>
</gene>
<dbReference type="InterPro" id="IPR029479">
    <property type="entry name" value="Nitroreductase"/>
</dbReference>
<dbReference type="EMBL" id="VDFN01000009">
    <property type="protein sequence ID" value="MQS45728.1"/>
    <property type="molecule type" value="Genomic_DNA"/>
</dbReference>
<reference evidence="4 5" key="1">
    <citation type="journal article" date="2019" name="Syst. Appl. Microbiol.">
        <title>Polyphasic characterization of two novel Lactobacillus spp. isolated from blown salami packages: Description of Lactobacillus halodurans sp. nov. and Lactobacillus salsicarnum sp. nov.</title>
        <authorList>
            <person name="Schuster J.A."/>
            <person name="Klingl A."/>
            <person name="Vogel R.F."/>
            <person name="Ehrmann M.A."/>
        </authorList>
    </citation>
    <scope>NUCLEOTIDE SEQUENCE [LARGE SCALE GENOMIC DNA]</scope>
    <source>
        <strain evidence="4 5">TMW 1.2098</strain>
    </source>
</reference>
<evidence type="ECO:0000313" key="5">
    <source>
        <dbReference type="Proteomes" id="UP000436655"/>
    </source>
</evidence>
<sequence length="246" mass="27683">MLTLTFIYNIQYFIKTLYINDIDNLEENMDSENIIYQRKSIRSFSSKKLSDNIIEEIVLDGTRAPSWENAQPWEVYVATGNSLENIRKQYMDSETMGKAPKSDLTIPGLGEWSKTSISNVEVWGESVKEAVGEKGTSDPEMQNADHNLFYAPAIVYITANINASEYSIYDIGAFGQTLMLAAKSKGVDSIPAFQFVKYPDIIKNVLEIPDNQKIVVGIGLGYADNSRLNNILTRRAPIDQILHIKK</sequence>
<dbReference type="Pfam" id="PF00881">
    <property type="entry name" value="Nitroreductase"/>
    <property type="match status" value="1"/>
</dbReference>
<comment type="caution">
    <text evidence="4">The sequence shown here is derived from an EMBL/GenBank/DDBJ whole genome shotgun (WGS) entry which is preliminary data.</text>
</comment>
<dbReference type="Gene3D" id="3.40.109.10">
    <property type="entry name" value="NADH Oxidase"/>
    <property type="match status" value="1"/>
</dbReference>
<dbReference type="InterPro" id="IPR000415">
    <property type="entry name" value="Nitroreductase-like"/>
</dbReference>
<dbReference type="PANTHER" id="PTHR43673:SF10">
    <property type="entry name" value="NADH DEHYDROGENASE_NAD(P)H NITROREDUCTASE XCC3605-RELATED"/>
    <property type="match status" value="1"/>
</dbReference>
<dbReference type="PANTHER" id="PTHR43673">
    <property type="entry name" value="NAD(P)H NITROREDUCTASE YDGI-RELATED"/>
    <property type="match status" value="1"/>
</dbReference>
<keyword evidence="2" id="KW-0560">Oxidoreductase</keyword>
<dbReference type="SUPFAM" id="SSF55469">
    <property type="entry name" value="FMN-dependent nitroreductase-like"/>
    <property type="match status" value="1"/>
</dbReference>
<evidence type="ECO:0000256" key="2">
    <source>
        <dbReference type="ARBA" id="ARBA00023002"/>
    </source>
</evidence>
<keyword evidence="5" id="KW-1185">Reference proteome</keyword>
<dbReference type="Proteomes" id="UP000436655">
    <property type="component" value="Unassembled WGS sequence"/>
</dbReference>